<organism evidence="1">
    <name type="scientific">Arundo donax</name>
    <name type="common">Giant reed</name>
    <name type="synonym">Donax arundinaceus</name>
    <dbReference type="NCBI Taxonomy" id="35708"/>
    <lineage>
        <taxon>Eukaryota</taxon>
        <taxon>Viridiplantae</taxon>
        <taxon>Streptophyta</taxon>
        <taxon>Embryophyta</taxon>
        <taxon>Tracheophyta</taxon>
        <taxon>Spermatophyta</taxon>
        <taxon>Magnoliopsida</taxon>
        <taxon>Liliopsida</taxon>
        <taxon>Poales</taxon>
        <taxon>Poaceae</taxon>
        <taxon>PACMAD clade</taxon>
        <taxon>Arundinoideae</taxon>
        <taxon>Arundineae</taxon>
        <taxon>Arundo</taxon>
    </lineage>
</organism>
<dbReference type="EMBL" id="GBRH01178703">
    <property type="protein sequence ID" value="JAE19193.1"/>
    <property type="molecule type" value="Transcribed_RNA"/>
</dbReference>
<dbReference type="AlphaFoldDB" id="A0A0A9GEV7"/>
<proteinExistence type="predicted"/>
<evidence type="ECO:0000313" key="1">
    <source>
        <dbReference type="EMBL" id="JAE19193.1"/>
    </source>
</evidence>
<sequence>MPVQPSKKQQQRPYGSVTTDHCKLLTSVTCQ</sequence>
<name>A0A0A9GEV7_ARUDO</name>
<protein>
    <submittedName>
        <fullName evidence="1">Uncharacterized protein</fullName>
    </submittedName>
</protein>
<reference evidence="1" key="1">
    <citation type="submission" date="2014-09" db="EMBL/GenBank/DDBJ databases">
        <authorList>
            <person name="Magalhaes I.L.F."/>
            <person name="Oliveira U."/>
            <person name="Santos F.R."/>
            <person name="Vidigal T.H.D.A."/>
            <person name="Brescovit A.D."/>
            <person name="Santos A.J."/>
        </authorList>
    </citation>
    <scope>NUCLEOTIDE SEQUENCE</scope>
    <source>
        <tissue evidence="1">Shoot tissue taken approximately 20 cm above the soil surface</tissue>
    </source>
</reference>
<accession>A0A0A9GEV7</accession>
<reference evidence="1" key="2">
    <citation type="journal article" date="2015" name="Data Brief">
        <title>Shoot transcriptome of the giant reed, Arundo donax.</title>
        <authorList>
            <person name="Barrero R.A."/>
            <person name="Guerrero F.D."/>
            <person name="Moolhuijzen P."/>
            <person name="Goolsby J.A."/>
            <person name="Tidwell J."/>
            <person name="Bellgard S.E."/>
            <person name="Bellgard M.I."/>
        </authorList>
    </citation>
    <scope>NUCLEOTIDE SEQUENCE</scope>
    <source>
        <tissue evidence="1">Shoot tissue taken approximately 20 cm above the soil surface</tissue>
    </source>
</reference>